<dbReference type="AlphaFoldDB" id="A0A4P2QGT8"/>
<feature type="compositionally biased region" description="Basic residues" evidence="1">
    <location>
        <begin position="262"/>
        <end position="284"/>
    </location>
</feature>
<name>A0A4P2QGT8_SORCE</name>
<reference evidence="2 3" key="1">
    <citation type="submission" date="2015-09" db="EMBL/GenBank/DDBJ databases">
        <title>Sorangium comparison.</title>
        <authorList>
            <person name="Zaburannyi N."/>
            <person name="Bunk B."/>
            <person name="Overmann J."/>
            <person name="Mueller R."/>
        </authorList>
    </citation>
    <scope>NUCLEOTIDE SEQUENCE [LARGE SCALE GENOMIC DNA]</scope>
    <source>
        <strain evidence="2 3">So ce836</strain>
    </source>
</reference>
<protein>
    <submittedName>
        <fullName evidence="2">Uncharacterized protein</fullName>
    </submittedName>
</protein>
<dbReference type="EMBL" id="CP012672">
    <property type="protein sequence ID" value="AUX29079.1"/>
    <property type="molecule type" value="Genomic_DNA"/>
</dbReference>
<organism evidence="2 3">
    <name type="scientific">Sorangium cellulosum</name>
    <name type="common">Polyangium cellulosum</name>
    <dbReference type="NCBI Taxonomy" id="56"/>
    <lineage>
        <taxon>Bacteria</taxon>
        <taxon>Pseudomonadati</taxon>
        <taxon>Myxococcota</taxon>
        <taxon>Polyangia</taxon>
        <taxon>Polyangiales</taxon>
        <taxon>Polyangiaceae</taxon>
        <taxon>Sorangium</taxon>
    </lineage>
</organism>
<feature type="compositionally biased region" description="Basic residues" evidence="1">
    <location>
        <begin position="110"/>
        <end position="123"/>
    </location>
</feature>
<feature type="region of interest" description="Disordered" evidence="1">
    <location>
        <begin position="1"/>
        <end position="284"/>
    </location>
</feature>
<evidence type="ECO:0000313" key="3">
    <source>
        <dbReference type="Proteomes" id="UP000295497"/>
    </source>
</evidence>
<gene>
    <name evidence="2" type="ORF">SOCE836_011660</name>
</gene>
<feature type="compositionally biased region" description="Basic and acidic residues" evidence="1">
    <location>
        <begin position="168"/>
        <end position="183"/>
    </location>
</feature>
<feature type="compositionally biased region" description="Basic and acidic residues" evidence="1">
    <location>
        <begin position="91"/>
        <end position="103"/>
    </location>
</feature>
<accession>A0A4P2QGT8</accession>
<evidence type="ECO:0000256" key="1">
    <source>
        <dbReference type="SAM" id="MobiDB-lite"/>
    </source>
</evidence>
<evidence type="ECO:0000313" key="2">
    <source>
        <dbReference type="EMBL" id="AUX29079.1"/>
    </source>
</evidence>
<feature type="compositionally biased region" description="Basic residues" evidence="1">
    <location>
        <begin position="184"/>
        <end position="246"/>
    </location>
</feature>
<sequence>MCAARSAGLASSRDSAAPGSPTCAPGGTGDRAASAEQRASPAPGKVRSSRGGLPRTGSDVEGSAARALRGRERRAVGVGRTGLEHHHLRGRRPDERAGRHLPDVDVVGSGRRRRRPASRRTHRAHADQRHAAHRARGPGVRCDRALGPALCGSPERDHPEIAPGGRRVLRDLHDDRGRAPDHRGLRHHRRRAPHRSHRRAAQPPARRRWQGPRRRLHLRRQPCRARAQPPRRRGIAYRRHPGHGRTGHRDMPQLDRSLGAAGRRRRRERRALLRPRQRAHRTWW</sequence>
<proteinExistence type="predicted"/>
<dbReference type="Proteomes" id="UP000295497">
    <property type="component" value="Chromosome"/>
</dbReference>